<name>A0A8H6SM33_9AGAR</name>
<sequence length="426" mass="47238">MDPHSRSQSTKHSITHRLNLQSLTEELRDPTFSERLQRLKLVDSEQVLPALTSLVSIDLTGVVNTDNTTIVQLASSMPHLQKINITNCKSVSDEGILALAGNCPLLRRVTLSGLEELTDHAVSALATSCPLLCEVDLSHCKLITDVSIRDIWVHLNHLQELRLSSCEQLTDAAFPAAVQVGASAMPLVIGKTFEDLRVLDLRECLGITDAAIEGIIAHAPHIRHLILHKCSQLTDRSVDAICKLGDFLHHLELGHLGNITDGAVRALVHACTRLRYVDFASCTLLTDISVFELAALPKLRRVGLVRCLNLTDKAIFGLAEGLHGTLERLHLSYCDQISVEAIHALLQKADKLDHLSLTGVTSFSQRPELRQFCRQPPEDFTIAQRKAFYVYSGKGISELRRHLAKTFEHSNAERVPEETVHLYSRL</sequence>
<evidence type="ECO:0000313" key="3">
    <source>
        <dbReference type="Proteomes" id="UP000636479"/>
    </source>
</evidence>
<dbReference type="EMBL" id="JACAZF010000006">
    <property type="protein sequence ID" value="KAF7301834.1"/>
    <property type="molecule type" value="Genomic_DNA"/>
</dbReference>
<feature type="domain" description="F-box/LRR-repeat protein 15-like leucin rich repeat" evidence="1">
    <location>
        <begin position="248"/>
        <end position="360"/>
    </location>
</feature>
<evidence type="ECO:0000259" key="1">
    <source>
        <dbReference type="Pfam" id="PF25372"/>
    </source>
</evidence>
<organism evidence="2 3">
    <name type="scientific">Mycena indigotica</name>
    <dbReference type="NCBI Taxonomy" id="2126181"/>
    <lineage>
        <taxon>Eukaryota</taxon>
        <taxon>Fungi</taxon>
        <taxon>Dikarya</taxon>
        <taxon>Basidiomycota</taxon>
        <taxon>Agaricomycotina</taxon>
        <taxon>Agaricomycetes</taxon>
        <taxon>Agaricomycetidae</taxon>
        <taxon>Agaricales</taxon>
        <taxon>Marasmiineae</taxon>
        <taxon>Mycenaceae</taxon>
        <taxon>Mycena</taxon>
    </lineage>
</organism>
<dbReference type="OrthoDB" id="10257471at2759"/>
<keyword evidence="3" id="KW-1185">Reference proteome</keyword>
<dbReference type="GO" id="GO:0019005">
    <property type="term" value="C:SCF ubiquitin ligase complex"/>
    <property type="evidence" value="ECO:0007669"/>
    <property type="project" value="TreeGrafter"/>
</dbReference>
<feature type="domain" description="F-box/LRR-repeat protein 15-like leucin rich repeat" evidence="1">
    <location>
        <begin position="82"/>
        <end position="209"/>
    </location>
</feature>
<comment type="caution">
    <text evidence="2">The sequence shown here is derived from an EMBL/GenBank/DDBJ whole genome shotgun (WGS) entry which is preliminary data.</text>
</comment>
<dbReference type="SMART" id="SM00367">
    <property type="entry name" value="LRR_CC"/>
    <property type="match status" value="11"/>
</dbReference>
<dbReference type="InterPro" id="IPR032675">
    <property type="entry name" value="LRR_dom_sf"/>
</dbReference>
<dbReference type="SUPFAM" id="SSF52047">
    <property type="entry name" value="RNI-like"/>
    <property type="match status" value="1"/>
</dbReference>
<dbReference type="Proteomes" id="UP000636479">
    <property type="component" value="Unassembled WGS sequence"/>
</dbReference>
<proteinExistence type="predicted"/>
<dbReference type="RefSeq" id="XP_037219834.1">
    <property type="nucleotide sequence ID" value="XM_037364190.1"/>
</dbReference>
<accession>A0A8H6SM33</accession>
<dbReference type="GeneID" id="59346706"/>
<dbReference type="GO" id="GO:0031146">
    <property type="term" value="P:SCF-dependent proteasomal ubiquitin-dependent protein catabolic process"/>
    <property type="evidence" value="ECO:0007669"/>
    <property type="project" value="TreeGrafter"/>
</dbReference>
<dbReference type="Gene3D" id="3.80.10.10">
    <property type="entry name" value="Ribonuclease Inhibitor"/>
    <property type="match status" value="2"/>
</dbReference>
<dbReference type="InterPro" id="IPR006553">
    <property type="entry name" value="Leu-rich_rpt_Cys-con_subtyp"/>
</dbReference>
<gene>
    <name evidence="2" type="ORF">MIND_00749200</name>
</gene>
<protein>
    <submittedName>
        <fullName evidence="2">SCF E3 ubiquitin ligase complex F-box protein GrrA</fullName>
    </submittedName>
</protein>
<evidence type="ECO:0000313" key="2">
    <source>
        <dbReference type="EMBL" id="KAF7301834.1"/>
    </source>
</evidence>
<dbReference type="PANTHER" id="PTHR13318">
    <property type="entry name" value="PARTNER OF PAIRED, ISOFORM B-RELATED"/>
    <property type="match status" value="1"/>
</dbReference>
<reference evidence="2" key="1">
    <citation type="submission" date="2020-05" db="EMBL/GenBank/DDBJ databases">
        <title>Mycena genomes resolve the evolution of fungal bioluminescence.</title>
        <authorList>
            <person name="Tsai I.J."/>
        </authorList>
    </citation>
    <scope>NUCLEOTIDE SEQUENCE</scope>
    <source>
        <strain evidence="2">171206Taipei</strain>
    </source>
</reference>
<dbReference type="AlphaFoldDB" id="A0A8H6SM33"/>
<dbReference type="Pfam" id="PF25372">
    <property type="entry name" value="DUF7885"/>
    <property type="match status" value="2"/>
</dbReference>
<dbReference type="InterPro" id="IPR057207">
    <property type="entry name" value="FBXL15_LRR"/>
</dbReference>